<evidence type="ECO:0000256" key="1">
    <source>
        <dbReference type="ARBA" id="ARBA00002682"/>
    </source>
</evidence>
<dbReference type="GO" id="GO:0006641">
    <property type="term" value="P:triglyceride metabolic process"/>
    <property type="evidence" value="ECO:0007669"/>
    <property type="project" value="UniProtKB-ARBA"/>
</dbReference>
<keyword evidence="4" id="KW-0378">Hydrolase</keyword>
<evidence type="ECO:0000256" key="3">
    <source>
        <dbReference type="ARBA" id="ARBA00022692"/>
    </source>
</evidence>
<comment type="subcellular location">
    <subcellularLocation>
        <location evidence="2">Membrane</location>
    </subcellularLocation>
</comment>
<keyword evidence="6 11" id="KW-1133">Transmembrane helix</keyword>
<comment type="function">
    <text evidence="1">Probable lipid hydrolase.</text>
</comment>
<feature type="compositionally biased region" description="Polar residues" evidence="10">
    <location>
        <begin position="578"/>
        <end position="587"/>
    </location>
</feature>
<comment type="caution">
    <text evidence="13">The sequence shown here is derived from an EMBL/GenBank/DDBJ whole genome shotgun (WGS) entry which is preliminary data.</text>
</comment>
<dbReference type="EMBL" id="VIFY01000065">
    <property type="protein sequence ID" value="TQB72401.1"/>
    <property type="molecule type" value="Genomic_DNA"/>
</dbReference>
<keyword evidence="14" id="KW-1185">Reference proteome</keyword>
<feature type="transmembrane region" description="Helical" evidence="11">
    <location>
        <begin position="7"/>
        <end position="26"/>
    </location>
</feature>
<evidence type="ECO:0000256" key="6">
    <source>
        <dbReference type="ARBA" id="ARBA00022989"/>
    </source>
</evidence>
<proteinExistence type="predicted"/>
<protein>
    <recommendedName>
        <fullName evidence="12">PNPLA domain-containing protein</fullName>
    </recommendedName>
</protein>
<gene>
    <name evidence="13" type="ORF">MPDQ_006888</name>
</gene>
<dbReference type="Proteomes" id="UP000319663">
    <property type="component" value="Unassembled WGS sequence"/>
</dbReference>
<feature type="domain" description="PNPLA" evidence="12">
    <location>
        <begin position="211"/>
        <end position="435"/>
    </location>
</feature>
<feature type="compositionally biased region" description="Polar residues" evidence="10">
    <location>
        <begin position="602"/>
        <end position="622"/>
    </location>
</feature>
<feature type="region of interest" description="Disordered" evidence="10">
    <location>
        <begin position="578"/>
        <end position="622"/>
    </location>
</feature>
<dbReference type="InterPro" id="IPR021771">
    <property type="entry name" value="Triacylglycerol_lipase_N"/>
</dbReference>
<keyword evidence="7" id="KW-0443">Lipid metabolism</keyword>
<accession>A0A507QXI5</accession>
<comment type="caution">
    <text evidence="9">Lacks conserved residue(s) required for the propagation of feature annotation.</text>
</comment>
<dbReference type="InterPro" id="IPR002641">
    <property type="entry name" value="PNPLA_dom"/>
</dbReference>
<dbReference type="GO" id="GO:0004806">
    <property type="term" value="F:triacylglycerol lipase activity"/>
    <property type="evidence" value="ECO:0007669"/>
    <property type="project" value="InterPro"/>
</dbReference>
<dbReference type="CDD" id="cd07229">
    <property type="entry name" value="Pat_TGL3_like"/>
    <property type="match status" value="1"/>
</dbReference>
<keyword evidence="8 11" id="KW-0472">Membrane</keyword>
<keyword evidence="5" id="KW-0442">Lipid degradation</keyword>
<evidence type="ECO:0000256" key="8">
    <source>
        <dbReference type="ARBA" id="ARBA00023136"/>
    </source>
</evidence>
<name>A0A507QXI5_MONPU</name>
<evidence type="ECO:0000256" key="7">
    <source>
        <dbReference type="ARBA" id="ARBA00023098"/>
    </source>
</evidence>
<dbReference type="InterPro" id="IPR016035">
    <property type="entry name" value="Acyl_Trfase/lysoPLipase"/>
</dbReference>
<organism evidence="13 14">
    <name type="scientific">Monascus purpureus</name>
    <name type="common">Red mold</name>
    <name type="synonym">Monascus anka</name>
    <dbReference type="NCBI Taxonomy" id="5098"/>
    <lineage>
        <taxon>Eukaryota</taxon>
        <taxon>Fungi</taxon>
        <taxon>Dikarya</taxon>
        <taxon>Ascomycota</taxon>
        <taxon>Pezizomycotina</taxon>
        <taxon>Eurotiomycetes</taxon>
        <taxon>Eurotiomycetidae</taxon>
        <taxon>Eurotiales</taxon>
        <taxon>Aspergillaceae</taxon>
        <taxon>Monascus</taxon>
    </lineage>
</organism>
<dbReference type="Pfam" id="PF11815">
    <property type="entry name" value="DUF3336"/>
    <property type="match status" value="1"/>
</dbReference>
<dbReference type="GO" id="GO:0016020">
    <property type="term" value="C:membrane"/>
    <property type="evidence" value="ECO:0007669"/>
    <property type="project" value="UniProtKB-SubCell"/>
</dbReference>
<evidence type="ECO:0000313" key="13">
    <source>
        <dbReference type="EMBL" id="TQB72401.1"/>
    </source>
</evidence>
<evidence type="ECO:0000256" key="4">
    <source>
        <dbReference type="ARBA" id="ARBA00022801"/>
    </source>
</evidence>
<dbReference type="STRING" id="5098.A0A507QXI5"/>
<dbReference type="SUPFAM" id="SSF52151">
    <property type="entry name" value="FabD/lysophospholipase-like"/>
    <property type="match status" value="1"/>
</dbReference>
<dbReference type="InterPro" id="IPR050301">
    <property type="entry name" value="NTE"/>
</dbReference>
<dbReference type="AlphaFoldDB" id="A0A507QXI5"/>
<dbReference type="Pfam" id="PF01734">
    <property type="entry name" value="Patatin"/>
    <property type="match status" value="1"/>
</dbReference>
<dbReference type="PANTHER" id="PTHR14226:SF44">
    <property type="entry name" value="TRIACYLGLYCEROL LIPASE 3"/>
    <property type="match status" value="1"/>
</dbReference>
<evidence type="ECO:0000259" key="12">
    <source>
        <dbReference type="PROSITE" id="PS51635"/>
    </source>
</evidence>
<sequence length="622" mass="69309">MGYWISLYGIFIAVASMVLDVALFWKEVSDAAASLEHLDTPLLFWELMSLVLLQRLLSWLRSKSPRVRLRHSMATATTFEEWKEAAFELDEHLSADLWRQNPVSRHYDYRLILGRLEALMSAREEGDILMLVNLLRSGLVRNLGNITSSRLFTHAHAGTKLLIDDYITQVALSIQYVTLLQTVSIHGSGFTSQAKLELLHDTRQAFGRTTLLLQGGSIFGLCHIGVVKALHLQGLLPRIITGTATGALIAALVGVHTEDELMTFLDGDGIDLSSFDRRRKVKTLKDGVQRLPGGTGNGLLETLLRRLKRYIRKGYFLDVGVLEECVRANVGDLTFEEAYARSKRILNITVAVSGAHGTPTLLNYLTAPNVLIWSAAVASNASSTKLYSPVTIYCKDETGSIVPWPHSRDATFQSYRHAQYDDGESPLSRIAELFNVNHFIVSQARPFLSPFLQSDLGFLHRRQVGQWSFTRSLMRLVTAEIRHRLRQLDYLGLLPQKLGRFLIDETIPGPSLTLVPDLSLKDFGRLFQNPTKASLTYWILKGERGVWPAVSALKVRCAIEVELDKAYQIVRRRRPSDSSLPAANMASQHLADIEGEPRFRRTSSTDQGSGASAVSLATNGGS</sequence>
<dbReference type="GO" id="GO:0016042">
    <property type="term" value="P:lipid catabolic process"/>
    <property type="evidence" value="ECO:0007669"/>
    <property type="project" value="UniProtKB-KW"/>
</dbReference>
<dbReference type="PANTHER" id="PTHR14226">
    <property type="entry name" value="NEUROPATHY TARGET ESTERASE/SWISS CHEESE D.MELANOGASTER"/>
    <property type="match status" value="1"/>
</dbReference>
<evidence type="ECO:0000256" key="11">
    <source>
        <dbReference type="SAM" id="Phobius"/>
    </source>
</evidence>
<evidence type="ECO:0000256" key="5">
    <source>
        <dbReference type="ARBA" id="ARBA00022963"/>
    </source>
</evidence>
<dbReference type="PROSITE" id="PS51635">
    <property type="entry name" value="PNPLA"/>
    <property type="match status" value="1"/>
</dbReference>
<evidence type="ECO:0000313" key="14">
    <source>
        <dbReference type="Proteomes" id="UP000319663"/>
    </source>
</evidence>
<dbReference type="Gene3D" id="3.40.1090.10">
    <property type="entry name" value="Cytosolic phospholipase A2 catalytic domain"/>
    <property type="match status" value="1"/>
</dbReference>
<evidence type="ECO:0000256" key="2">
    <source>
        <dbReference type="ARBA" id="ARBA00004370"/>
    </source>
</evidence>
<keyword evidence="3 11" id="KW-0812">Transmembrane</keyword>
<evidence type="ECO:0000256" key="9">
    <source>
        <dbReference type="PROSITE-ProRule" id="PRU01161"/>
    </source>
</evidence>
<reference evidence="13 14" key="1">
    <citation type="submission" date="2019-06" db="EMBL/GenBank/DDBJ databases">
        <title>Wine fermentation using esterase from Monascus purpureus.</title>
        <authorList>
            <person name="Geng C."/>
            <person name="Zhang Y."/>
        </authorList>
    </citation>
    <scope>NUCLEOTIDE SEQUENCE [LARGE SCALE GENOMIC DNA]</scope>
    <source>
        <strain evidence="13">HQ1</strain>
    </source>
</reference>
<evidence type="ECO:0000256" key="10">
    <source>
        <dbReference type="SAM" id="MobiDB-lite"/>
    </source>
</evidence>